<evidence type="ECO:0000256" key="10">
    <source>
        <dbReference type="ARBA" id="ARBA00023242"/>
    </source>
</evidence>
<dbReference type="Gene3D" id="3.30.1640.10">
    <property type="entry name" value="mini-chromosome maintenance (MCM) complex, chain A, domain 1"/>
    <property type="match status" value="1"/>
</dbReference>
<dbReference type="Gene3D" id="1.20.58.870">
    <property type="match status" value="1"/>
</dbReference>
<dbReference type="Pfam" id="PF17855">
    <property type="entry name" value="MCM_lid"/>
    <property type="match status" value="1"/>
</dbReference>
<comment type="function">
    <text evidence="14">Acts as component of the MCM2-7 complex (MCM complex) which is the replicative helicase essential for 'once per cell cycle' DNA replication initiation and elongation in eukaryotic cells. The active ATPase sites in the MCM2-7 ring are formed through the interaction surfaces of two neighboring subunits such that a critical structure of a conserved arginine finger motif is provided in trans relative to the ATP-binding site of the Walker A box of the adjacent subunit. The six ATPase active sites, however, are likely to contribute differentially to the complex helicase activity.</text>
</comment>
<dbReference type="PROSITE" id="PS50051">
    <property type="entry name" value="MCM_2"/>
    <property type="match status" value="1"/>
</dbReference>
<dbReference type="FunFam" id="3.30.1640.10:FF:000009">
    <property type="entry name" value="DNA helicase"/>
    <property type="match status" value="1"/>
</dbReference>
<dbReference type="OrthoDB" id="1744952at2759"/>
<dbReference type="GO" id="GO:1990518">
    <property type="term" value="F:single-stranded 3'-5' DNA helicase activity"/>
    <property type="evidence" value="ECO:0007669"/>
    <property type="project" value="TreeGrafter"/>
</dbReference>
<evidence type="ECO:0000256" key="13">
    <source>
        <dbReference type="RuleBase" id="RU004070"/>
    </source>
</evidence>
<dbReference type="AlphaFoldDB" id="A0A1G4JDZ2"/>
<dbReference type="PRINTS" id="PR01662">
    <property type="entry name" value="MCMPROTEIN6"/>
</dbReference>
<keyword evidence="7 14" id="KW-0347">Helicase</keyword>
<evidence type="ECO:0000256" key="9">
    <source>
        <dbReference type="ARBA" id="ARBA00023125"/>
    </source>
</evidence>
<dbReference type="GO" id="GO:0006267">
    <property type="term" value="P:pre-replicative complex assembly involved in nuclear cell cycle DNA replication"/>
    <property type="evidence" value="ECO:0007669"/>
    <property type="project" value="UniProtKB-ARBA"/>
</dbReference>
<proteinExistence type="inferred from homology"/>
<dbReference type="SMART" id="SM00350">
    <property type="entry name" value="MCM"/>
    <property type="match status" value="1"/>
</dbReference>
<organism evidence="17 18">
    <name type="scientific">Lachancea nothofagi CBS 11611</name>
    <dbReference type="NCBI Taxonomy" id="1266666"/>
    <lineage>
        <taxon>Eukaryota</taxon>
        <taxon>Fungi</taxon>
        <taxon>Dikarya</taxon>
        <taxon>Ascomycota</taxon>
        <taxon>Saccharomycotina</taxon>
        <taxon>Saccharomycetes</taxon>
        <taxon>Saccharomycetales</taxon>
        <taxon>Saccharomycetaceae</taxon>
        <taxon>Lachancea</taxon>
    </lineage>
</organism>
<keyword evidence="5 13" id="KW-0547">Nucleotide-binding</keyword>
<dbReference type="PANTHER" id="PTHR11630:SF43">
    <property type="entry name" value="DNA REPLICATION LICENSING FACTOR MCM6"/>
    <property type="match status" value="1"/>
</dbReference>
<dbReference type="Proteomes" id="UP000189911">
    <property type="component" value="Chromosome D"/>
</dbReference>
<evidence type="ECO:0000256" key="6">
    <source>
        <dbReference type="ARBA" id="ARBA00022801"/>
    </source>
</evidence>
<evidence type="ECO:0000313" key="18">
    <source>
        <dbReference type="Proteomes" id="UP000189911"/>
    </source>
</evidence>
<feature type="region of interest" description="Disordered" evidence="15">
    <location>
        <begin position="225"/>
        <end position="271"/>
    </location>
</feature>
<evidence type="ECO:0000256" key="3">
    <source>
        <dbReference type="ARBA" id="ARBA00012551"/>
    </source>
</evidence>
<dbReference type="PRINTS" id="PR01657">
    <property type="entry name" value="MCMFAMILY"/>
</dbReference>
<dbReference type="SUPFAM" id="SSF52540">
    <property type="entry name" value="P-loop containing nucleoside triphosphate hydrolases"/>
    <property type="match status" value="1"/>
</dbReference>
<dbReference type="InterPro" id="IPR008049">
    <property type="entry name" value="MCM6"/>
</dbReference>
<evidence type="ECO:0000313" key="17">
    <source>
        <dbReference type="EMBL" id="SCU88420.1"/>
    </source>
</evidence>
<dbReference type="Pfam" id="PF17207">
    <property type="entry name" value="MCM_OB"/>
    <property type="match status" value="1"/>
</dbReference>
<dbReference type="GO" id="GO:0006270">
    <property type="term" value="P:DNA replication initiation"/>
    <property type="evidence" value="ECO:0007669"/>
    <property type="project" value="UniProtKB-UniRule"/>
</dbReference>
<evidence type="ECO:0000256" key="12">
    <source>
        <dbReference type="ARBA" id="ARBA00073495"/>
    </source>
</evidence>
<dbReference type="EC" id="3.6.4.12" evidence="3 14"/>
<dbReference type="PANTHER" id="PTHR11630">
    <property type="entry name" value="DNA REPLICATION LICENSING FACTOR MCM FAMILY MEMBER"/>
    <property type="match status" value="1"/>
</dbReference>
<dbReference type="GO" id="GO:0003688">
    <property type="term" value="F:DNA replication origin binding"/>
    <property type="evidence" value="ECO:0007669"/>
    <property type="project" value="UniProtKB-ARBA"/>
</dbReference>
<feature type="region of interest" description="Disordered" evidence="15">
    <location>
        <begin position="856"/>
        <end position="905"/>
    </location>
</feature>
<feature type="compositionally biased region" description="Gly residues" evidence="15">
    <location>
        <begin position="873"/>
        <end position="887"/>
    </location>
</feature>
<evidence type="ECO:0000256" key="5">
    <source>
        <dbReference type="ARBA" id="ARBA00022741"/>
    </source>
</evidence>
<feature type="compositionally biased region" description="Basic and acidic residues" evidence="15">
    <location>
        <begin position="890"/>
        <end position="905"/>
    </location>
</feature>
<name>A0A1G4JDZ2_9SACH</name>
<feature type="compositionally biased region" description="Polar residues" evidence="15">
    <location>
        <begin position="1"/>
        <end position="13"/>
    </location>
</feature>
<evidence type="ECO:0000256" key="7">
    <source>
        <dbReference type="ARBA" id="ARBA00022806"/>
    </source>
</evidence>
<dbReference type="Gene3D" id="3.40.50.300">
    <property type="entry name" value="P-loop containing nucleotide triphosphate hydrolases"/>
    <property type="match status" value="1"/>
</dbReference>
<feature type="domain" description="MCM C-terminal AAA(+) ATPase" evidence="16">
    <location>
        <begin position="535"/>
        <end position="741"/>
    </location>
</feature>
<evidence type="ECO:0000256" key="4">
    <source>
        <dbReference type="ARBA" id="ARBA00022705"/>
    </source>
</evidence>
<evidence type="ECO:0000256" key="15">
    <source>
        <dbReference type="SAM" id="MobiDB-lite"/>
    </source>
</evidence>
<dbReference type="GO" id="GO:0097373">
    <property type="term" value="C:MCM core complex"/>
    <property type="evidence" value="ECO:0007669"/>
    <property type="project" value="UniProtKB-ARBA"/>
</dbReference>
<evidence type="ECO:0000256" key="14">
    <source>
        <dbReference type="RuleBase" id="RU368064"/>
    </source>
</evidence>
<keyword evidence="9 13" id="KW-0238">DNA-binding</keyword>
<dbReference type="Pfam" id="PF18263">
    <property type="entry name" value="WHD_MCM6"/>
    <property type="match status" value="1"/>
</dbReference>
<protein>
    <recommendedName>
        <fullName evidence="12 14">DNA replication licensing factor MCM6</fullName>
        <ecNumber evidence="3 14">3.6.4.12</ecNumber>
    </recommendedName>
</protein>
<keyword evidence="4 14" id="KW-0235">DNA replication</keyword>
<dbReference type="FunFam" id="3.40.50.300:FF:000115">
    <property type="entry name" value="DNA helicase"/>
    <property type="match status" value="1"/>
</dbReference>
<feature type="compositionally biased region" description="Acidic residues" evidence="15">
    <location>
        <begin position="856"/>
        <end position="866"/>
    </location>
</feature>
<dbReference type="GO" id="GO:0006279">
    <property type="term" value="P:premeiotic DNA replication"/>
    <property type="evidence" value="ECO:0007669"/>
    <property type="project" value="UniProtKB-ARBA"/>
</dbReference>
<dbReference type="GO" id="GO:0005656">
    <property type="term" value="C:nuclear pre-replicative complex"/>
    <property type="evidence" value="ECO:0007669"/>
    <property type="project" value="UniProtKB-ARBA"/>
</dbReference>
<keyword evidence="11 14" id="KW-0131">Cell cycle</keyword>
<dbReference type="SUPFAM" id="SSF50249">
    <property type="entry name" value="Nucleic acid-binding proteins"/>
    <property type="match status" value="1"/>
</dbReference>
<feature type="compositionally biased region" description="Basic and acidic residues" evidence="15">
    <location>
        <begin position="86"/>
        <end position="97"/>
    </location>
</feature>
<keyword evidence="8 13" id="KW-0067">ATP-binding</keyword>
<dbReference type="GO" id="GO:0000727">
    <property type="term" value="P:double-strand break repair via break-induced replication"/>
    <property type="evidence" value="ECO:0007669"/>
    <property type="project" value="TreeGrafter"/>
</dbReference>
<evidence type="ECO:0000256" key="2">
    <source>
        <dbReference type="ARBA" id="ARBA00008010"/>
    </source>
</evidence>
<feature type="compositionally biased region" description="Polar residues" evidence="15">
    <location>
        <begin position="258"/>
        <end position="271"/>
    </location>
</feature>
<dbReference type="GO" id="GO:0016887">
    <property type="term" value="F:ATP hydrolysis activity"/>
    <property type="evidence" value="ECO:0007669"/>
    <property type="project" value="RHEA"/>
</dbReference>
<feature type="region of interest" description="Disordered" evidence="15">
    <location>
        <begin position="1"/>
        <end position="105"/>
    </location>
</feature>
<dbReference type="FunFam" id="2.20.28.10:FF:000003">
    <property type="entry name" value="DNA helicase"/>
    <property type="match status" value="1"/>
</dbReference>
<comment type="subcellular location">
    <subcellularLocation>
        <location evidence="1 14">Nucleus</location>
    </subcellularLocation>
</comment>
<dbReference type="EMBL" id="LT598448">
    <property type="protein sequence ID" value="SCU88420.1"/>
    <property type="molecule type" value="Genomic_DNA"/>
</dbReference>
<dbReference type="InterPro" id="IPR027417">
    <property type="entry name" value="P-loop_NTPase"/>
</dbReference>
<comment type="similarity">
    <text evidence="2 13">Belongs to the MCM family.</text>
</comment>
<feature type="compositionally biased region" description="Low complexity" evidence="15">
    <location>
        <begin position="31"/>
        <end position="48"/>
    </location>
</feature>
<dbReference type="InterPro" id="IPR001208">
    <property type="entry name" value="MCM_dom"/>
</dbReference>
<feature type="compositionally biased region" description="Polar residues" evidence="15">
    <location>
        <begin position="225"/>
        <end position="251"/>
    </location>
</feature>
<keyword evidence="18" id="KW-1185">Reference proteome</keyword>
<dbReference type="GO" id="GO:0043596">
    <property type="term" value="C:nuclear replication fork"/>
    <property type="evidence" value="ECO:0007669"/>
    <property type="project" value="UniProtKB-ARBA"/>
</dbReference>
<dbReference type="Gene3D" id="2.20.28.10">
    <property type="match status" value="1"/>
</dbReference>
<gene>
    <name evidence="17" type="ORF">LANO_0D02058G</name>
</gene>
<dbReference type="Gene3D" id="2.40.50.140">
    <property type="entry name" value="Nucleic acid-binding proteins"/>
    <property type="match status" value="1"/>
</dbReference>
<dbReference type="InterPro" id="IPR027925">
    <property type="entry name" value="MCM_N"/>
</dbReference>
<keyword evidence="10" id="KW-0539">Nucleus</keyword>
<evidence type="ECO:0000256" key="1">
    <source>
        <dbReference type="ARBA" id="ARBA00004123"/>
    </source>
</evidence>
<evidence type="ECO:0000256" key="8">
    <source>
        <dbReference type="ARBA" id="ARBA00022840"/>
    </source>
</evidence>
<dbReference type="InterPro" id="IPR012340">
    <property type="entry name" value="NA-bd_OB-fold"/>
</dbReference>
<dbReference type="GO" id="GO:1902969">
    <property type="term" value="P:mitotic DNA replication"/>
    <property type="evidence" value="ECO:0007669"/>
    <property type="project" value="TreeGrafter"/>
</dbReference>
<reference evidence="18" key="1">
    <citation type="submission" date="2016-03" db="EMBL/GenBank/DDBJ databases">
        <authorList>
            <person name="Devillers Hugo."/>
        </authorList>
    </citation>
    <scope>NUCLEOTIDE SEQUENCE [LARGE SCALE GENOMIC DNA]</scope>
</reference>
<dbReference type="GO" id="GO:0003697">
    <property type="term" value="F:single-stranded DNA binding"/>
    <property type="evidence" value="ECO:0007669"/>
    <property type="project" value="TreeGrafter"/>
</dbReference>
<dbReference type="InterPro" id="IPR033762">
    <property type="entry name" value="MCM_OB"/>
</dbReference>
<accession>A0A1G4JDZ2</accession>
<sequence>MSSPPQNTDTLPSSAFDDGLHDSLGNRMNIPSSVPPAHHSSPPFSSMSENYAGEPGSGPAGATPVFPSSSRSMGAPNRSSQMQMDSSEHFERERGDEAEFEENNLPLDGVRTRNLNTIKKVDDVTGEKVREAFEFFLEDFTVESDDDTQEPHTVKAYRSQIQFMKIYDLNTIYIDYQHLSTRENGALAMAIAEQYYRFLPFLQKGLKRVIRKYAPQLLLTSDSVNSQTTENLDTQTNVDPDSLAQDSQSTGVTGGRVGNSSSGFATGASTVRSPEQTERVFQISFFNMPTVQRIRDVRAEKIGSLMTISGTVTRTSEVRPELYKASFTCEMCRAIVDNVEQVFKYTEPTFCPNPSCENQAFWTLSVGRSKFLDWQKARIQENANEIPTGSMPRTIDVVLRGDCVERAKPGDRCKFTGTEIVVPDITQLGLPGVKPSGSTDNRGMARSSDGLNNGISGLKSLGVRDLTYKISFLACHVIPTGKDNTDVSNPENADLLSMQVNNASNDGERDQEIFLNSLNSQEINELKEMVKDEQIYDKLVRSIAPAVFGHITVKKGVLLQMLGGVHKTTVEGINLRGDINICIVGDPSTSKSQFLKYVCSFAPRAVYTSGKASTAAGLTAAVVKDEEAGDFTIEAGALMLADNGICCIDEFDKMDISDQVAIHEAMEQQTISIAKAGIHATLNARTSILAAANPVSGRYNRKLTLRGNLNMTAPIMSRFDLFFVVLDDCNEKIDTELAAHIVDLHMKRDEAIDPPFSAEQLRRYIKYARTFKPVLNEEARNYLVDRYKELRKDDAQGFSKSSYRITVRQLESMIRLSEAIARANCVDEITPNFVAEAYELLRQSIIRVDVEDVDVTAESDDDEGDDNEHATGSRGGRGGDGGDGGSNNEGPDRGTDGRHSDDDTRNTLPAAAAAQDAAQQGPKPKVTISYDKYAAMINLIVQKVAQEDRDGGAELTAADIADWYLLQKESELNSEAEYWQERKLAFKVVKRLVKDKILMQVHGNMQALAEHESAHPTSERIVYVIHPNCAVLDNIVGSSRQE</sequence>
<keyword evidence="6 14" id="KW-0378">Hydrolase</keyword>
<comment type="catalytic activity">
    <reaction evidence="14">
        <text>ATP + H2O = ADP + phosphate + H(+)</text>
        <dbReference type="Rhea" id="RHEA:13065"/>
        <dbReference type="ChEBI" id="CHEBI:15377"/>
        <dbReference type="ChEBI" id="CHEBI:15378"/>
        <dbReference type="ChEBI" id="CHEBI:30616"/>
        <dbReference type="ChEBI" id="CHEBI:43474"/>
        <dbReference type="ChEBI" id="CHEBI:456216"/>
        <dbReference type="EC" id="3.6.4.12"/>
    </reaction>
</comment>
<dbReference type="InterPro" id="IPR018525">
    <property type="entry name" value="MCM_CS"/>
</dbReference>
<dbReference type="CDD" id="cd17757">
    <property type="entry name" value="MCM6"/>
    <property type="match status" value="1"/>
</dbReference>
<dbReference type="GO" id="GO:0071162">
    <property type="term" value="C:CMG complex"/>
    <property type="evidence" value="ECO:0007669"/>
    <property type="project" value="UniProtKB-ARBA"/>
</dbReference>
<dbReference type="Pfam" id="PF14551">
    <property type="entry name" value="MCM_N"/>
    <property type="match status" value="1"/>
</dbReference>
<dbReference type="GO" id="GO:0042555">
    <property type="term" value="C:MCM complex"/>
    <property type="evidence" value="ECO:0007669"/>
    <property type="project" value="UniProtKB-UniRule"/>
</dbReference>
<evidence type="ECO:0000256" key="11">
    <source>
        <dbReference type="ARBA" id="ARBA00023306"/>
    </source>
</evidence>
<evidence type="ECO:0000259" key="16">
    <source>
        <dbReference type="PROSITE" id="PS50051"/>
    </source>
</evidence>
<dbReference type="FunFam" id="1.20.58.870:FF:000002">
    <property type="entry name" value="DNA helicase"/>
    <property type="match status" value="1"/>
</dbReference>
<feature type="compositionally biased region" description="Polar residues" evidence="15">
    <location>
        <begin position="66"/>
        <end position="85"/>
    </location>
</feature>
<dbReference type="InterPro" id="IPR041024">
    <property type="entry name" value="Mcm6_C"/>
</dbReference>
<dbReference type="InterPro" id="IPR041562">
    <property type="entry name" value="MCM_lid"/>
</dbReference>
<dbReference type="GO" id="GO:0006271">
    <property type="term" value="P:DNA strand elongation involved in DNA replication"/>
    <property type="evidence" value="ECO:0007669"/>
    <property type="project" value="UniProtKB-ARBA"/>
</dbReference>
<dbReference type="InterPro" id="IPR031327">
    <property type="entry name" value="MCM"/>
</dbReference>
<comment type="subunit">
    <text evidence="14">Component of the MCM2-7 complex.</text>
</comment>
<dbReference type="Pfam" id="PF00493">
    <property type="entry name" value="MCM"/>
    <property type="match status" value="1"/>
</dbReference>
<dbReference type="PROSITE" id="PS00847">
    <property type="entry name" value="MCM_1"/>
    <property type="match status" value="1"/>
</dbReference>
<dbReference type="GO" id="GO:0005524">
    <property type="term" value="F:ATP binding"/>
    <property type="evidence" value="ECO:0007669"/>
    <property type="project" value="UniProtKB-UniRule"/>
</dbReference>